<dbReference type="CDD" id="cd00130">
    <property type="entry name" value="PAS"/>
    <property type="match status" value="1"/>
</dbReference>
<keyword evidence="5 24" id="KW-0812">Transmembrane</keyword>
<dbReference type="InterPro" id="IPR001610">
    <property type="entry name" value="PAC"/>
</dbReference>
<keyword evidence="6" id="KW-0631">Potassium channel</keyword>
<dbReference type="GO" id="GO:0005249">
    <property type="term" value="F:voltage-gated potassium channel activity"/>
    <property type="evidence" value="ECO:0007669"/>
    <property type="project" value="TreeGrafter"/>
</dbReference>
<evidence type="ECO:0000256" key="10">
    <source>
        <dbReference type="ARBA" id="ARBA00023065"/>
    </source>
</evidence>
<feature type="region of interest" description="Disordered" evidence="23">
    <location>
        <begin position="1016"/>
        <end position="1071"/>
    </location>
</feature>
<keyword evidence="11 24" id="KW-0472">Membrane</keyword>
<evidence type="ECO:0000256" key="21">
    <source>
        <dbReference type="ARBA" id="ARBA00083198"/>
    </source>
</evidence>
<evidence type="ECO:0000256" key="11">
    <source>
        <dbReference type="ARBA" id="ARBA00023136"/>
    </source>
</evidence>
<evidence type="ECO:0000256" key="1">
    <source>
        <dbReference type="ARBA" id="ARBA00004141"/>
    </source>
</evidence>
<keyword evidence="7" id="KW-0851">Voltage-gated channel</keyword>
<feature type="coiled-coil region" evidence="22">
    <location>
        <begin position="855"/>
        <end position="889"/>
    </location>
</feature>
<feature type="domain" description="PAC" evidence="27">
    <location>
        <begin position="93"/>
        <end position="145"/>
    </location>
</feature>
<feature type="compositionally biased region" description="Polar residues" evidence="23">
    <location>
        <begin position="953"/>
        <end position="968"/>
    </location>
</feature>
<dbReference type="SMART" id="SM00086">
    <property type="entry name" value="PAC"/>
    <property type="match status" value="1"/>
</dbReference>
<dbReference type="PROSITE" id="PS50112">
    <property type="entry name" value="PAS"/>
    <property type="match status" value="1"/>
</dbReference>
<comment type="similarity">
    <text evidence="16">Belongs to the potassium channel family. H (Eag) (TC 1.A.1.20) subfamily. Kv12.3/KCNH4 sub-subfamily.</text>
</comment>
<evidence type="ECO:0000256" key="4">
    <source>
        <dbReference type="ARBA" id="ARBA00022538"/>
    </source>
</evidence>
<evidence type="ECO:0000256" key="13">
    <source>
        <dbReference type="ARBA" id="ARBA00023303"/>
    </source>
</evidence>
<keyword evidence="12" id="KW-0325">Glycoprotein</keyword>
<evidence type="ECO:0000256" key="3">
    <source>
        <dbReference type="ARBA" id="ARBA00022448"/>
    </source>
</evidence>
<dbReference type="FunFam" id="1.10.1200.260:FF:000002">
    <property type="entry name" value="Potassium voltage-gated channel subfamily H member 8"/>
    <property type="match status" value="1"/>
</dbReference>
<feature type="compositionally biased region" description="Polar residues" evidence="23">
    <location>
        <begin position="1205"/>
        <end position="1215"/>
    </location>
</feature>
<comment type="catalytic activity">
    <reaction evidence="14">
        <text>K(+)(in) = K(+)(out)</text>
        <dbReference type="Rhea" id="RHEA:29463"/>
        <dbReference type="ChEBI" id="CHEBI:29103"/>
    </reaction>
</comment>
<dbReference type="InterPro" id="IPR000014">
    <property type="entry name" value="PAS"/>
</dbReference>
<feature type="transmembrane region" description="Helical" evidence="24">
    <location>
        <begin position="420"/>
        <end position="441"/>
    </location>
</feature>
<dbReference type="GO" id="GO:0034702">
    <property type="term" value="C:monoatomic ion channel complex"/>
    <property type="evidence" value="ECO:0007669"/>
    <property type="project" value="UniProtKB-KW"/>
</dbReference>
<feature type="transmembrane region" description="Helical" evidence="24">
    <location>
        <begin position="353"/>
        <end position="379"/>
    </location>
</feature>
<name>A0AAV6RR41_SOLSE</name>
<feature type="domain" description="Cyclic nucleotide-binding" evidence="25">
    <location>
        <begin position="550"/>
        <end position="650"/>
    </location>
</feature>
<evidence type="ECO:0000256" key="18">
    <source>
        <dbReference type="ARBA" id="ARBA00075970"/>
    </source>
</evidence>
<dbReference type="Pfam" id="PF13426">
    <property type="entry name" value="PAS_9"/>
    <property type="match status" value="1"/>
</dbReference>
<proteinExistence type="inferred from homology"/>
<evidence type="ECO:0000259" key="27">
    <source>
        <dbReference type="PROSITE" id="PS50113"/>
    </source>
</evidence>
<organism evidence="28 29">
    <name type="scientific">Solea senegalensis</name>
    <name type="common">Senegalese sole</name>
    <dbReference type="NCBI Taxonomy" id="28829"/>
    <lineage>
        <taxon>Eukaryota</taxon>
        <taxon>Metazoa</taxon>
        <taxon>Chordata</taxon>
        <taxon>Craniata</taxon>
        <taxon>Vertebrata</taxon>
        <taxon>Euteleostomi</taxon>
        <taxon>Actinopterygii</taxon>
        <taxon>Neopterygii</taxon>
        <taxon>Teleostei</taxon>
        <taxon>Neoteleostei</taxon>
        <taxon>Acanthomorphata</taxon>
        <taxon>Carangaria</taxon>
        <taxon>Pleuronectiformes</taxon>
        <taxon>Pleuronectoidei</taxon>
        <taxon>Soleidae</taxon>
        <taxon>Solea</taxon>
    </lineage>
</organism>
<dbReference type="GO" id="GO:0005886">
    <property type="term" value="C:plasma membrane"/>
    <property type="evidence" value="ECO:0007669"/>
    <property type="project" value="TreeGrafter"/>
</dbReference>
<evidence type="ECO:0000256" key="9">
    <source>
        <dbReference type="ARBA" id="ARBA00022989"/>
    </source>
</evidence>
<feature type="transmembrane region" description="Helical" evidence="24">
    <location>
        <begin position="224"/>
        <end position="244"/>
    </location>
</feature>
<feature type="transmembrane region" description="Helical" evidence="24">
    <location>
        <begin position="448"/>
        <end position="472"/>
    </location>
</feature>
<keyword evidence="4" id="KW-0633">Potassium transport</keyword>
<comment type="subcellular location">
    <subcellularLocation>
        <location evidence="1">Membrane</location>
        <topology evidence="1">Multi-pass membrane protein</topology>
    </subcellularLocation>
</comment>
<dbReference type="PANTHER" id="PTHR10217">
    <property type="entry name" value="VOLTAGE AND LIGAND GATED POTASSIUM CHANNEL"/>
    <property type="match status" value="1"/>
</dbReference>
<evidence type="ECO:0000256" key="8">
    <source>
        <dbReference type="ARBA" id="ARBA00022958"/>
    </source>
</evidence>
<evidence type="ECO:0000256" key="15">
    <source>
        <dbReference type="ARBA" id="ARBA00058898"/>
    </source>
</evidence>
<dbReference type="PROSITE" id="PS50042">
    <property type="entry name" value="CNMP_BINDING_3"/>
    <property type="match status" value="1"/>
</dbReference>
<dbReference type="InterPro" id="IPR005821">
    <property type="entry name" value="Ion_trans_dom"/>
</dbReference>
<dbReference type="FunFam" id="1.10.287.70:FF:000042">
    <property type="entry name" value="potassium voltage-gated channel subfamily H member 8"/>
    <property type="match status" value="1"/>
</dbReference>
<evidence type="ECO:0000256" key="14">
    <source>
        <dbReference type="ARBA" id="ARBA00034430"/>
    </source>
</evidence>
<feature type="region of interest" description="Disordered" evidence="23">
    <location>
        <begin position="678"/>
        <end position="722"/>
    </location>
</feature>
<dbReference type="SMART" id="SM00100">
    <property type="entry name" value="cNMP"/>
    <property type="match status" value="1"/>
</dbReference>
<evidence type="ECO:0000256" key="24">
    <source>
        <dbReference type="SAM" id="Phobius"/>
    </source>
</evidence>
<feature type="region of interest" description="Disordered" evidence="23">
    <location>
        <begin position="759"/>
        <end position="800"/>
    </location>
</feature>
<dbReference type="FunFam" id="2.60.120.10:FF:000014">
    <property type="entry name" value="Potassium voltage-gated channel, subfamily H (Eag-related), member 4"/>
    <property type="match status" value="1"/>
</dbReference>
<dbReference type="Pfam" id="PF00520">
    <property type="entry name" value="Ion_trans"/>
    <property type="match status" value="1"/>
</dbReference>
<keyword evidence="3" id="KW-0813">Transport</keyword>
<feature type="compositionally biased region" description="Polar residues" evidence="23">
    <location>
        <begin position="1043"/>
        <end position="1052"/>
    </location>
</feature>
<keyword evidence="9 24" id="KW-1133">Transmembrane helix</keyword>
<dbReference type="FunFam" id="3.30.450.20:FF:000001">
    <property type="entry name" value="Potassium voltage-gated channel subfamily H member 7"/>
    <property type="match status" value="1"/>
</dbReference>
<comment type="function">
    <text evidence="15">Pore-forming (alpha) subunit of a voltage-gated delayed rectifier. Activates at more negative voltages, exhibits fast prepulse-independent activation kinetics and deactivates much more slowly, but shows no inactivation.</text>
</comment>
<evidence type="ECO:0000256" key="22">
    <source>
        <dbReference type="SAM" id="Coils"/>
    </source>
</evidence>
<reference evidence="28 29" key="1">
    <citation type="journal article" date="2021" name="Sci. Rep.">
        <title>Chromosome anchoring in Senegalese sole (Solea senegalensis) reveals sex-associated markers and genome rearrangements in flatfish.</title>
        <authorList>
            <person name="Guerrero-Cozar I."/>
            <person name="Gomez-Garrido J."/>
            <person name="Berbel C."/>
            <person name="Martinez-Blanch J.F."/>
            <person name="Alioto T."/>
            <person name="Claros M.G."/>
            <person name="Gagnaire P.A."/>
            <person name="Manchado M."/>
        </authorList>
    </citation>
    <scope>NUCLEOTIDE SEQUENCE [LARGE SCALE GENOMIC DNA]</scope>
    <source>
        <strain evidence="28">Sse05_10M</strain>
    </source>
</reference>
<evidence type="ECO:0000259" key="26">
    <source>
        <dbReference type="PROSITE" id="PS50112"/>
    </source>
</evidence>
<evidence type="ECO:0000256" key="7">
    <source>
        <dbReference type="ARBA" id="ARBA00022882"/>
    </source>
</evidence>
<dbReference type="Pfam" id="PF00027">
    <property type="entry name" value="cNMP_binding"/>
    <property type="match status" value="1"/>
</dbReference>
<feature type="compositionally biased region" description="Basic and acidic residues" evidence="23">
    <location>
        <begin position="702"/>
        <end position="711"/>
    </location>
</feature>
<evidence type="ECO:0000256" key="6">
    <source>
        <dbReference type="ARBA" id="ARBA00022826"/>
    </source>
</evidence>
<evidence type="ECO:0000259" key="25">
    <source>
        <dbReference type="PROSITE" id="PS50042"/>
    </source>
</evidence>
<evidence type="ECO:0000256" key="16">
    <source>
        <dbReference type="ARBA" id="ARBA00061598"/>
    </source>
</evidence>
<dbReference type="PANTHER" id="PTHR10217:SF630">
    <property type="entry name" value="POTASSIUM VOLTAGE-GATED CHANNEL SUBFAMILY H MEMBER 4"/>
    <property type="match status" value="1"/>
</dbReference>
<keyword evidence="22" id="KW-0175">Coiled coil</keyword>
<dbReference type="GO" id="GO:0042391">
    <property type="term" value="P:regulation of membrane potential"/>
    <property type="evidence" value="ECO:0007669"/>
    <property type="project" value="TreeGrafter"/>
</dbReference>
<feature type="region of interest" description="Disordered" evidence="23">
    <location>
        <begin position="944"/>
        <end position="1002"/>
    </location>
</feature>
<evidence type="ECO:0000256" key="19">
    <source>
        <dbReference type="ARBA" id="ARBA00076367"/>
    </source>
</evidence>
<evidence type="ECO:0000256" key="23">
    <source>
        <dbReference type="SAM" id="MobiDB-lite"/>
    </source>
</evidence>
<protein>
    <recommendedName>
        <fullName evidence="17">Voltage-gated delayed rectifier potassium channel KCNH4</fullName>
    </recommendedName>
    <alternativeName>
        <fullName evidence="21">Brain-specific eag-like channel 2</fullName>
    </alternativeName>
    <alternativeName>
        <fullName evidence="19">Ether-a-go-go-like potassium channel 1</fullName>
    </alternativeName>
    <alternativeName>
        <fullName evidence="18">Potassium voltage-gated channel subfamily H member 4</fullName>
    </alternativeName>
    <alternativeName>
        <fullName evidence="20">Voltage-gated potassium channel subunit Kv12.3</fullName>
    </alternativeName>
</protein>
<dbReference type="InterPro" id="IPR000595">
    <property type="entry name" value="cNMP-bd_dom"/>
</dbReference>
<dbReference type="AlphaFoldDB" id="A0AAV6RR41"/>
<gene>
    <name evidence="28" type="ORF">JOB18_048499</name>
</gene>
<sequence length="1222" mass="135837">MPVMKGLLAPQNTFLDTIATRFDGTHSNFLLGNAQGHRGYPIVYCSDGFCELTGFTRTEVMQKNCSCHFLYGADTSEHVAQLMEKALEGRQEYQTEVHFYKKNGTAFWCLLDIVPIKNEKGEMVLFLFSFKDITDTYGKGHHNSKREVSDDKKCRRKSSSHFSQARKRGRTMLYHLTHQFSRGGKGEVNLGGGMIDKPSIPEYKVAAVQKSRFILLHYSVSKALWDWLILLATFYVAVTVPYNVSFTPYDDTVTAARSTIVSDIAVEMLFIIDIILNFRTTYVSQSGQVMYDARSICIHYATTWFFVDLVAALPFDLLYAFNITVTSLVHLLKTVRLLRLLRLLQKLDRYSQYSAMVLTLLMSVFALLAHWMACIWYMIGRKEIETSESWDIGWLHELGKRLETPYINSTVGGPTVRSSYIAALYFTLSSLTSVGFGNVCANTDAEKIFSICTMLIGALMHALVFGNVTAIIQRMYSRRSLYHTRMKDLKDFIRVHRLPQQLKQRMLEYFQTTWSVNNGIDANELLHDFPDELRADIAMHLNKDILQLPVFKGASRGCLRSLSLHIKTSFCVPGEYLIRQGDALHASYFVCSGSLEVLKDNMVLAILGKGDLIGSDLPKMEQVIKTNADVKALTYCDLQYISVRGLREVLELYPEYASVFASDIHNNLTYNLREGSQDEGLNRFSRSPRLSHESKLPSIVETKGDDSDDSFHLSPGTRSRRNLLLPNLSSPVRRTSLGNLLGDELRQFNALRRCRSPNLSRGFRGQSLSPLPTTKREHSTPASAPSLASVRPEPDNEQKPSKLLIPTVTCYGPPDLSPRVVDGIEDNGHTFHFNMEHSGRKASTGGSVQDSTQPNAALLIETEEVKQSISQLNQKMGSLNQEVSELTKGLHHMMHLLQTYMSVQHYSVPLPSYPNSVHMVAGHLTDPNTGMSCNLASAYHFHNEPGSHEGHSHQSVSTAGHWSCSGTAETEIHHHPQPSRPPLSINPEPKLDSGHGSESMTPHLWTTSSLLSVSSGFQGGSPGLLPDTEHKDSGNRPLGTHPPTISLSQPTLCLQPPSDSNEHSSHLSSATVSASTHSLLVPSLSSNPHHCLPSESHLSLSQTSHEDLCGQMSTPSSLNLLQDASIFQMEDSYPSIHPVSASLPTLPSHPLGPSLDLGSPRTDEPPLPLHDQTPIKHRSLECLLGNGGSMESRDSESVSSRRSSIGVQTQSTEQSWCLDLTD</sequence>
<dbReference type="InterPro" id="IPR000700">
    <property type="entry name" value="PAS-assoc_C"/>
</dbReference>
<dbReference type="CDD" id="cd00038">
    <property type="entry name" value="CAP_ED"/>
    <property type="match status" value="1"/>
</dbReference>
<evidence type="ECO:0000256" key="12">
    <source>
        <dbReference type="ARBA" id="ARBA00023180"/>
    </source>
</evidence>
<keyword evidence="13" id="KW-0407">Ion channel</keyword>
<keyword evidence="10" id="KW-0406">Ion transport</keyword>
<feature type="region of interest" description="Disordered" evidence="23">
    <location>
        <begin position="1138"/>
        <end position="1222"/>
    </location>
</feature>
<accession>A0AAV6RR41</accession>
<evidence type="ECO:0000313" key="28">
    <source>
        <dbReference type="EMBL" id="KAG7507906.1"/>
    </source>
</evidence>
<evidence type="ECO:0000313" key="29">
    <source>
        <dbReference type="Proteomes" id="UP000693946"/>
    </source>
</evidence>
<keyword evidence="29" id="KW-1185">Reference proteome</keyword>
<dbReference type="PROSITE" id="PS50113">
    <property type="entry name" value="PAC"/>
    <property type="match status" value="1"/>
</dbReference>
<dbReference type="InterPro" id="IPR050818">
    <property type="entry name" value="KCNH_animal-type"/>
</dbReference>
<comment type="caution">
    <text evidence="28">The sequence shown here is derived from an EMBL/GenBank/DDBJ whole genome shotgun (WGS) entry which is preliminary data.</text>
</comment>
<feature type="transmembrane region" description="Helical" evidence="24">
    <location>
        <begin position="321"/>
        <end position="341"/>
    </location>
</feature>
<feature type="domain" description="PAS" evidence="26">
    <location>
        <begin position="14"/>
        <end position="90"/>
    </location>
</feature>
<evidence type="ECO:0000256" key="5">
    <source>
        <dbReference type="ARBA" id="ARBA00022692"/>
    </source>
</evidence>
<dbReference type="EMBL" id="JAGKHQ010000010">
    <property type="protein sequence ID" value="KAG7507906.1"/>
    <property type="molecule type" value="Genomic_DNA"/>
</dbReference>
<evidence type="ECO:0000256" key="17">
    <source>
        <dbReference type="ARBA" id="ARBA00074373"/>
    </source>
</evidence>
<dbReference type="NCBIfam" id="TIGR00229">
    <property type="entry name" value="sensory_box"/>
    <property type="match status" value="1"/>
</dbReference>
<keyword evidence="8" id="KW-0630">Potassium</keyword>
<evidence type="ECO:0000256" key="2">
    <source>
        <dbReference type="ARBA" id="ARBA00011552"/>
    </source>
</evidence>
<feature type="transmembrane region" description="Helical" evidence="24">
    <location>
        <begin position="256"/>
        <end position="276"/>
    </location>
</feature>
<dbReference type="Proteomes" id="UP000693946">
    <property type="component" value="Linkage Group LG18"/>
</dbReference>
<comment type="subunit">
    <text evidence="2">The potassium channel is probably composed of a homo- or heterotetrameric complex of pore-forming alpha subunits that can associate with modulating beta subunits.</text>
</comment>
<evidence type="ECO:0000256" key="20">
    <source>
        <dbReference type="ARBA" id="ARBA00082973"/>
    </source>
</evidence>